<keyword evidence="15" id="KW-0411">Iron-sulfur</keyword>
<reference evidence="20 21" key="1">
    <citation type="journal article" date="2018" name="Nat. Ecol. Evol.">
        <title>Pezizomycetes genomes reveal the molecular basis of ectomycorrhizal truffle lifestyle.</title>
        <authorList>
            <person name="Murat C."/>
            <person name="Payen T."/>
            <person name="Noel B."/>
            <person name="Kuo A."/>
            <person name="Morin E."/>
            <person name="Chen J."/>
            <person name="Kohler A."/>
            <person name="Krizsan K."/>
            <person name="Balestrini R."/>
            <person name="Da Silva C."/>
            <person name="Montanini B."/>
            <person name="Hainaut M."/>
            <person name="Levati E."/>
            <person name="Barry K.W."/>
            <person name="Belfiori B."/>
            <person name="Cichocki N."/>
            <person name="Clum A."/>
            <person name="Dockter R.B."/>
            <person name="Fauchery L."/>
            <person name="Guy J."/>
            <person name="Iotti M."/>
            <person name="Le Tacon F."/>
            <person name="Lindquist E.A."/>
            <person name="Lipzen A."/>
            <person name="Malagnac F."/>
            <person name="Mello A."/>
            <person name="Molinier V."/>
            <person name="Miyauchi S."/>
            <person name="Poulain J."/>
            <person name="Riccioni C."/>
            <person name="Rubini A."/>
            <person name="Sitrit Y."/>
            <person name="Splivallo R."/>
            <person name="Traeger S."/>
            <person name="Wang M."/>
            <person name="Zifcakova L."/>
            <person name="Wipf D."/>
            <person name="Zambonelli A."/>
            <person name="Paolocci F."/>
            <person name="Nowrousian M."/>
            <person name="Ottonello S."/>
            <person name="Baldrian P."/>
            <person name="Spatafora J.W."/>
            <person name="Henrissat B."/>
            <person name="Nagy L.G."/>
            <person name="Aury J.M."/>
            <person name="Wincker P."/>
            <person name="Grigoriev I.V."/>
            <person name="Bonfante P."/>
            <person name="Martin F.M."/>
        </authorList>
    </citation>
    <scope>NUCLEOTIDE SEQUENCE [LARGE SCALE GENOMIC DNA]</scope>
    <source>
        <strain evidence="20 21">120613-1</strain>
    </source>
</reference>
<dbReference type="FunFam" id="3.40.50.920:FF:000007">
    <property type="entry name" value="Pyruvate:ferredoxin (Flavodoxin) oxidoreductase"/>
    <property type="match status" value="1"/>
</dbReference>
<keyword evidence="21" id="KW-1185">Reference proteome</keyword>
<proteinExistence type="predicted"/>
<evidence type="ECO:0000313" key="20">
    <source>
        <dbReference type="EMBL" id="RPA96639.1"/>
    </source>
</evidence>
<keyword evidence="18" id="KW-1133">Transmembrane helix</keyword>
<dbReference type="FunFam" id="1.20.990.10:FF:000010">
    <property type="entry name" value="Sulfite reductase [NADPH] flavoprotein component"/>
    <property type="match status" value="1"/>
</dbReference>
<organism evidence="20 21">
    <name type="scientific">Choiromyces venosus 120613-1</name>
    <dbReference type="NCBI Taxonomy" id="1336337"/>
    <lineage>
        <taxon>Eukaryota</taxon>
        <taxon>Fungi</taxon>
        <taxon>Dikarya</taxon>
        <taxon>Ascomycota</taxon>
        <taxon>Pezizomycotina</taxon>
        <taxon>Pezizomycetes</taxon>
        <taxon>Pezizales</taxon>
        <taxon>Tuberaceae</taxon>
        <taxon>Choiromyces</taxon>
    </lineage>
</organism>
<evidence type="ECO:0000256" key="18">
    <source>
        <dbReference type="SAM" id="Phobius"/>
    </source>
</evidence>
<dbReference type="Gene3D" id="3.40.50.920">
    <property type="match status" value="1"/>
</dbReference>
<dbReference type="InterPro" id="IPR001433">
    <property type="entry name" value="OxRdtase_FAD/NAD-bd"/>
</dbReference>
<dbReference type="CDD" id="cd06207">
    <property type="entry name" value="CyPoR_like"/>
    <property type="match status" value="1"/>
</dbReference>
<gene>
    <name evidence="20" type="ORF">L873DRAFT_1693678</name>
</gene>
<dbReference type="InterPro" id="IPR003097">
    <property type="entry name" value="CysJ-like_FAD-binding"/>
</dbReference>
<dbReference type="GO" id="GO:0016903">
    <property type="term" value="F:oxidoreductase activity, acting on the aldehyde or oxo group of donors"/>
    <property type="evidence" value="ECO:0007669"/>
    <property type="project" value="InterPro"/>
</dbReference>
<keyword evidence="9" id="KW-0479">Metal-binding</keyword>
<dbReference type="InterPro" id="IPR023173">
    <property type="entry name" value="NADPH_Cyt_P450_Rdtase_alpha"/>
</dbReference>
<evidence type="ECO:0000256" key="4">
    <source>
        <dbReference type="ARBA" id="ARBA00012604"/>
    </source>
</evidence>
<keyword evidence="14" id="KW-0408">Iron</keyword>
<dbReference type="SUPFAM" id="SSF52922">
    <property type="entry name" value="TK C-terminal domain-like"/>
    <property type="match status" value="1"/>
</dbReference>
<keyword evidence="13" id="KW-0560">Oxidoreductase</keyword>
<evidence type="ECO:0000256" key="13">
    <source>
        <dbReference type="ARBA" id="ARBA00023002"/>
    </source>
</evidence>
<evidence type="ECO:0000256" key="9">
    <source>
        <dbReference type="ARBA" id="ARBA00022723"/>
    </source>
</evidence>
<dbReference type="Gene3D" id="2.40.30.10">
    <property type="entry name" value="Translation factors"/>
    <property type="match status" value="1"/>
</dbReference>
<dbReference type="GO" id="GO:0046872">
    <property type="term" value="F:metal ion binding"/>
    <property type="evidence" value="ECO:0007669"/>
    <property type="project" value="UniProtKB-KW"/>
</dbReference>
<evidence type="ECO:0000256" key="16">
    <source>
        <dbReference type="ARBA" id="ARBA00052219"/>
    </source>
</evidence>
<dbReference type="Pfam" id="PF00175">
    <property type="entry name" value="NAD_binding_1"/>
    <property type="match status" value="1"/>
</dbReference>
<evidence type="ECO:0000256" key="3">
    <source>
        <dbReference type="ARBA" id="ARBA00004774"/>
    </source>
</evidence>
<dbReference type="InterPro" id="IPR001709">
    <property type="entry name" value="Flavoprot_Pyr_Nucl_cyt_Rdtase"/>
</dbReference>
<keyword evidence="18" id="KW-0472">Membrane</keyword>
<keyword evidence="11" id="KW-0521">NADP</keyword>
<dbReference type="PROSITE" id="PS51384">
    <property type="entry name" value="FAD_FR"/>
    <property type="match status" value="1"/>
</dbReference>
<evidence type="ECO:0000313" key="21">
    <source>
        <dbReference type="Proteomes" id="UP000276215"/>
    </source>
</evidence>
<dbReference type="InterPro" id="IPR019752">
    <property type="entry name" value="Pyrv/ketoisovalerate_OxRed_cat"/>
</dbReference>
<dbReference type="Pfam" id="PF00667">
    <property type="entry name" value="FAD_binding_1"/>
    <property type="match status" value="1"/>
</dbReference>
<keyword evidence="6" id="KW-0004">4Fe-4S</keyword>
<dbReference type="Gene3D" id="3.40.50.80">
    <property type="entry name" value="Nucleotide-binding domain of ferredoxin-NADP reductase (FNR) module"/>
    <property type="match status" value="1"/>
</dbReference>
<dbReference type="OrthoDB" id="1856718at2759"/>
<evidence type="ECO:0000256" key="6">
    <source>
        <dbReference type="ARBA" id="ARBA00022485"/>
    </source>
</evidence>
<comment type="function">
    <text evidence="17">This enzyme catalyzes the 6-electron reduction of sulfite to sulfide. This is one of several activities required for the biosynthesis of L-cysteine from sulfate.</text>
</comment>
<evidence type="ECO:0000256" key="11">
    <source>
        <dbReference type="ARBA" id="ARBA00022857"/>
    </source>
</evidence>
<protein>
    <recommendedName>
        <fullName evidence="4">assimilatory sulfite reductase (NADPH)</fullName>
        <ecNumber evidence="4">1.8.1.2</ecNumber>
    </recommendedName>
</protein>
<dbReference type="AlphaFoldDB" id="A0A3N4JEF7"/>
<dbReference type="Gene3D" id="3.40.50.970">
    <property type="match status" value="1"/>
</dbReference>
<dbReference type="PANTHER" id="PTHR19384:SF109">
    <property type="entry name" value="SULFITE REDUCTASE [NADPH] FLAVOPROTEIN COMPONENT"/>
    <property type="match status" value="1"/>
</dbReference>
<evidence type="ECO:0000256" key="1">
    <source>
        <dbReference type="ARBA" id="ARBA00001917"/>
    </source>
</evidence>
<dbReference type="Gene3D" id="3.40.920.10">
    <property type="entry name" value="Pyruvate-ferredoxin oxidoreductase, PFOR, domain III"/>
    <property type="match status" value="1"/>
</dbReference>
<keyword evidence="7" id="KW-0285">Flavoprotein</keyword>
<comment type="pathway">
    <text evidence="3">Sulfur metabolism; hydrogen sulfide biosynthesis; hydrogen sulfide from sulfite (NADPH route): step 1/1.</text>
</comment>
<dbReference type="InterPro" id="IPR002869">
    <property type="entry name" value="Pyrv_flavodox_OxRed_cen"/>
</dbReference>
<dbReference type="GO" id="GO:0010181">
    <property type="term" value="F:FMN binding"/>
    <property type="evidence" value="ECO:0007669"/>
    <property type="project" value="TreeGrafter"/>
</dbReference>
<dbReference type="SUPFAM" id="SSF53323">
    <property type="entry name" value="Pyruvate-ferredoxin oxidoreductase, PFOR, domain III"/>
    <property type="match status" value="1"/>
</dbReference>
<keyword evidence="10" id="KW-0274">FAD</keyword>
<evidence type="ECO:0000259" key="19">
    <source>
        <dbReference type="PROSITE" id="PS51384"/>
    </source>
</evidence>
<dbReference type="FunFam" id="3.40.50.80:FF:000011">
    <property type="entry name" value="Sulfite reductase flavoprotein component"/>
    <property type="match status" value="1"/>
</dbReference>
<dbReference type="InterPro" id="IPR017938">
    <property type="entry name" value="Riboflavin_synthase-like_b-brl"/>
</dbReference>
<accession>A0A3N4JEF7</accession>
<dbReference type="FunFam" id="3.40.50.970:FF:000052">
    <property type="entry name" value="Sulfite reductase [NADPH] flavoprotein component"/>
    <property type="match status" value="1"/>
</dbReference>
<comment type="cofactor">
    <cofactor evidence="1">
        <name>FMN</name>
        <dbReference type="ChEBI" id="CHEBI:58210"/>
    </cofactor>
</comment>
<keyword evidence="18" id="KW-0812">Transmembrane</keyword>
<evidence type="ECO:0000256" key="10">
    <source>
        <dbReference type="ARBA" id="ARBA00022827"/>
    </source>
</evidence>
<dbReference type="SUPFAM" id="SSF52343">
    <property type="entry name" value="Ferredoxin reductase-like, C-terminal NADP-linked domain"/>
    <property type="match status" value="1"/>
</dbReference>
<name>A0A3N4JEF7_9PEZI</name>
<keyword evidence="12" id="KW-0249">Electron transport</keyword>
<sequence>MHLISPEGQANGSSLSQFQLQEQALAEKMAHSSGVKTPLEKISPVFPHSIPADISSMNGTLYTTAQTLVQQVAYTLSDKLFTYSPDTFSLDEAAKLWSGNEQTNARGVVPTVNAMETRLGAANVLLGYVFSPDVDPKKKAVAKSIIASSPALTHMRSALDQLAALYGVSSPFVAHVSAVDYEVSSAKLVTDYASAVTVAQETGVGLLASFSAHEAQHMALFATLAATVLPMVHIYDGVSVSRESAKIKDVLDQTGLQSVFSSILEEQKEVPKKADQGAKINAILRSLNAELGTAYSLFEYEGHDEPDAVLVTFGSVESLLATQVAASLFKSGEKIGVIAVRVYRPFSESHFLETLPKSVKRIAVLGQVANKTAAEDSTIQSALYVDVVAAITMSDIWTLPPPIVDVKYAREQVWSPKEFVWIFDQIVRSHNVVVDIPKEALNAEASTIDTFSLLAENSDAQQYVFWDGDDAASVPAASIISRLISEDSGKNVSFQAAYDNVPLSGILHSEIRASPSAIDAPFHIEYADISVVSDIQLLSKFDIASRTKDSGVIILKSTIKDDEFEKKLPAPFRRAVAKKAINLIIVDPSTLGEEAPAAAENALIQLAFARLANISAPLEKLSSLNQDSTAVHGASEKLDSSLRKVEIPKEWAEAQEDNEPSHLPTLPQTTSFAINDEKHTMEPASAIRTSQSAAQALAFREAYGVQSALRPDLSMKNYIVKVQENKRLTPAYYGRNIFHIEFDLTGTGMEYQIGEALGIHSHNDPEEVSEFIKFYGLNADDIVEVPSKDDPDVLEMRTVSQALSQNVDIFGRPPKKFYESLADFATDSEEKKALLTLSSAEGAAEFKRRAEVDTVTYADVLLDYKSAHPSFYDLVRIVSPLKRREYSIASSQKVNPNSVHLLIVVVNWVDPKGRDRFGQATRYLSRLPIGAEVTVSVKPSVMKLPPLSTQPLIMAGLGTGLAPFRAFVQYRAWQKSQGLPIGSVLLYMGSRHQREEYLYGEEWEAYQAAGIVTLLGRAFSRDQPEKIYIQDRMRQTLDEIIEAYIKEDGAFYLCGPTWPVPDVTEVLMEAIVEEGGRRGVKVDAAKKIEELKEGLRYVLEGMSFPAPTIVMGGESESESEWLLTGGLQFIEVGACAIGGVIGLGMIVGEGMYVLCLFLGFWMLEYPLLFCV</sequence>
<dbReference type="PRINTS" id="PR00371">
    <property type="entry name" value="FPNCR"/>
</dbReference>
<comment type="catalytic activity">
    <reaction evidence="16">
        <text>hydrogen sulfide + 3 NADP(+) + 3 H2O = sulfite + 3 NADPH + 4 H(+)</text>
        <dbReference type="Rhea" id="RHEA:13801"/>
        <dbReference type="ChEBI" id="CHEBI:15377"/>
        <dbReference type="ChEBI" id="CHEBI:15378"/>
        <dbReference type="ChEBI" id="CHEBI:17359"/>
        <dbReference type="ChEBI" id="CHEBI:29919"/>
        <dbReference type="ChEBI" id="CHEBI:57783"/>
        <dbReference type="ChEBI" id="CHEBI:58349"/>
        <dbReference type="EC" id="1.8.1.2"/>
    </reaction>
</comment>
<evidence type="ECO:0000256" key="5">
    <source>
        <dbReference type="ARBA" id="ARBA00022448"/>
    </source>
</evidence>
<evidence type="ECO:0000256" key="8">
    <source>
        <dbReference type="ARBA" id="ARBA00022643"/>
    </source>
</evidence>
<evidence type="ECO:0000256" key="7">
    <source>
        <dbReference type="ARBA" id="ARBA00022630"/>
    </source>
</evidence>
<dbReference type="GO" id="GO:0050660">
    <property type="term" value="F:flavin adenine dinucleotide binding"/>
    <property type="evidence" value="ECO:0007669"/>
    <property type="project" value="TreeGrafter"/>
</dbReference>
<dbReference type="EC" id="1.8.1.2" evidence="4"/>
<comment type="cofactor">
    <cofactor evidence="2">
        <name>FAD</name>
        <dbReference type="ChEBI" id="CHEBI:57692"/>
    </cofactor>
</comment>
<dbReference type="InterPro" id="IPR009014">
    <property type="entry name" value="Transketo_C/PFOR_II"/>
</dbReference>
<dbReference type="Proteomes" id="UP000276215">
    <property type="component" value="Unassembled WGS sequence"/>
</dbReference>
<dbReference type="Gene3D" id="1.20.990.10">
    <property type="entry name" value="NADPH-cytochrome p450 Reductase, Chain A, domain 3"/>
    <property type="match status" value="1"/>
</dbReference>
<dbReference type="STRING" id="1336337.A0A3N4JEF7"/>
<evidence type="ECO:0000256" key="2">
    <source>
        <dbReference type="ARBA" id="ARBA00001974"/>
    </source>
</evidence>
<dbReference type="InterPro" id="IPR039261">
    <property type="entry name" value="FNR_nucleotide-bd"/>
</dbReference>
<evidence type="ECO:0000256" key="12">
    <source>
        <dbReference type="ARBA" id="ARBA00022982"/>
    </source>
</evidence>
<dbReference type="PANTHER" id="PTHR19384">
    <property type="entry name" value="NITRIC OXIDE SYNTHASE-RELATED"/>
    <property type="match status" value="1"/>
</dbReference>
<keyword evidence="5" id="KW-0813">Transport</keyword>
<dbReference type="Pfam" id="PF01558">
    <property type="entry name" value="POR"/>
    <property type="match status" value="1"/>
</dbReference>
<keyword evidence="8" id="KW-0288">FMN</keyword>
<dbReference type="EMBL" id="ML120412">
    <property type="protein sequence ID" value="RPA96639.1"/>
    <property type="molecule type" value="Genomic_DNA"/>
</dbReference>
<dbReference type="SUPFAM" id="SSF63380">
    <property type="entry name" value="Riboflavin synthase domain-like"/>
    <property type="match status" value="1"/>
</dbReference>
<feature type="transmembrane region" description="Helical" evidence="18">
    <location>
        <begin position="1136"/>
        <end position="1163"/>
    </location>
</feature>
<dbReference type="GO" id="GO:0051539">
    <property type="term" value="F:4 iron, 4 sulfur cluster binding"/>
    <property type="evidence" value="ECO:0007669"/>
    <property type="project" value="UniProtKB-KW"/>
</dbReference>
<dbReference type="InterPro" id="IPR017927">
    <property type="entry name" value="FAD-bd_FR_type"/>
</dbReference>
<dbReference type="GO" id="GO:0005829">
    <property type="term" value="C:cytosol"/>
    <property type="evidence" value="ECO:0007669"/>
    <property type="project" value="TreeGrafter"/>
</dbReference>
<evidence type="ECO:0000256" key="15">
    <source>
        <dbReference type="ARBA" id="ARBA00023014"/>
    </source>
</evidence>
<feature type="domain" description="FAD-binding FR-type" evidence="19">
    <location>
        <begin position="715"/>
        <end position="946"/>
    </location>
</feature>
<evidence type="ECO:0000256" key="17">
    <source>
        <dbReference type="ARBA" id="ARBA00059320"/>
    </source>
</evidence>
<dbReference type="GO" id="GO:0004783">
    <property type="term" value="F:sulfite reductase (NADPH) activity"/>
    <property type="evidence" value="ECO:0007669"/>
    <property type="project" value="UniProtKB-EC"/>
</dbReference>
<evidence type="ECO:0000256" key="14">
    <source>
        <dbReference type="ARBA" id="ARBA00023004"/>
    </source>
</evidence>